<feature type="domain" description="Resolvase/invertase-type recombinase catalytic" evidence="4">
    <location>
        <begin position="18"/>
        <end position="163"/>
    </location>
</feature>
<organism evidence="5 6">
    <name type="scientific">Streptomyces chrestomyceticus</name>
    <dbReference type="NCBI Taxonomy" id="68185"/>
    <lineage>
        <taxon>Bacteria</taxon>
        <taxon>Bacillati</taxon>
        <taxon>Actinomycetota</taxon>
        <taxon>Actinomycetes</taxon>
        <taxon>Kitasatosporales</taxon>
        <taxon>Streptomycetaceae</taxon>
        <taxon>Streptomyces</taxon>
    </lineage>
</organism>
<dbReference type="InterPro" id="IPR050639">
    <property type="entry name" value="SSR_resolvase"/>
</dbReference>
<evidence type="ECO:0000313" key="6">
    <source>
        <dbReference type="Proteomes" id="UP001348265"/>
    </source>
</evidence>
<dbReference type="Gene3D" id="3.90.1750.20">
    <property type="entry name" value="Putative Large Serine Recombinase, Chain B, Domain 2"/>
    <property type="match status" value="1"/>
</dbReference>
<keyword evidence="2" id="KW-0233">DNA recombination</keyword>
<keyword evidence="6" id="KW-1185">Reference proteome</keyword>
<dbReference type="InterPro" id="IPR006119">
    <property type="entry name" value="Resolv_N"/>
</dbReference>
<name>A0ABU7WUY9_9ACTN</name>
<dbReference type="PANTHER" id="PTHR30461">
    <property type="entry name" value="DNA-INVERTASE FROM LAMBDOID PROPHAGE"/>
    <property type="match status" value="1"/>
</dbReference>
<dbReference type="Pfam" id="PF00239">
    <property type="entry name" value="Resolvase"/>
    <property type="match status" value="1"/>
</dbReference>
<dbReference type="SUPFAM" id="SSF53041">
    <property type="entry name" value="Resolvase-like"/>
    <property type="match status" value="1"/>
</dbReference>
<dbReference type="EMBL" id="JAVFKM010000006">
    <property type="protein sequence ID" value="MEF3114518.1"/>
    <property type="molecule type" value="Genomic_DNA"/>
</dbReference>
<feature type="compositionally biased region" description="Basic and acidic residues" evidence="3">
    <location>
        <begin position="534"/>
        <end position="548"/>
    </location>
</feature>
<dbReference type="RefSeq" id="WP_331786948.1">
    <property type="nucleotide sequence ID" value="NZ_JAVFKM010000006.1"/>
</dbReference>
<protein>
    <submittedName>
        <fullName evidence="5">Recombinase family protein</fullName>
    </submittedName>
</protein>
<feature type="region of interest" description="Disordered" evidence="3">
    <location>
        <begin position="534"/>
        <end position="575"/>
    </location>
</feature>
<dbReference type="SMART" id="SM00857">
    <property type="entry name" value="Resolvase"/>
    <property type="match status" value="1"/>
</dbReference>
<dbReference type="InterPro" id="IPR036162">
    <property type="entry name" value="Resolvase-like_N_sf"/>
</dbReference>
<dbReference type="Proteomes" id="UP001348265">
    <property type="component" value="Unassembled WGS sequence"/>
</dbReference>
<evidence type="ECO:0000256" key="1">
    <source>
        <dbReference type="ARBA" id="ARBA00023125"/>
    </source>
</evidence>
<keyword evidence="1" id="KW-0238">DNA-binding</keyword>
<evidence type="ECO:0000256" key="3">
    <source>
        <dbReference type="SAM" id="MobiDB-lite"/>
    </source>
</evidence>
<dbReference type="InterPro" id="IPR011109">
    <property type="entry name" value="DNA_bind_recombinase_dom"/>
</dbReference>
<evidence type="ECO:0000313" key="5">
    <source>
        <dbReference type="EMBL" id="MEF3114518.1"/>
    </source>
</evidence>
<reference evidence="5 6" key="1">
    <citation type="submission" date="2023-08" db="EMBL/GenBank/DDBJ databases">
        <authorList>
            <person name="Sharma P."/>
            <person name="Verma V."/>
            <person name="Mohan M.K."/>
            <person name="Dubey A.K."/>
        </authorList>
    </citation>
    <scope>NUCLEOTIDE SEQUENCE [LARGE SCALE GENOMIC DNA]</scope>
    <source>
        <strain evidence="5 6">ADP4</strain>
    </source>
</reference>
<dbReference type="PANTHER" id="PTHR30461:SF2">
    <property type="entry name" value="SERINE RECOMBINASE PINE-RELATED"/>
    <property type="match status" value="1"/>
</dbReference>
<evidence type="ECO:0000259" key="4">
    <source>
        <dbReference type="SMART" id="SM00857"/>
    </source>
</evidence>
<sequence>MTLASLITKGSPYLGEPFIGYIRVSTWREEKISPELQKKAILEWARRNGKWIIDFVIDLDTTGRNFKRKIMRAIERVEAREARGVVCWKFNRFGRNDLGIAINLARLEKIGGQLQSATEDVDASTAVGKFNRNILFDLAVFESDRAGEQWKEAHAHRRALQLPATGGHRFGYIWHPRRIPDPERLGEWILQEEWYQVNVHHAPYVETAYTRKVNGTGFNRLVHWYNGAGLRTSRGGLWHVSSMVRYMDSGFAAGLLHIHDPECKCTYSENNGCVNDRWIYVPGAHEPIIAWDVWEAYLEHRKETKATAPRARRATYALTNLTVHDLCRCHMSHASDSEGGGKSVPGHYLVCGAHKHGRRQLCPSNINARRLDVEQEVRRWLEREAAAGIDAAPATEQTPAVAGERAVAAREREHLQAELKKIDTALDRLVTDYALDPDKYPADVFARVRDQLTGKQAALTAELNKVAEIESMPTAEDFRPIVVGLAEEWDTLLAQEKNKLLKKVIRRVVVGYADDGKKRMRGITVEIHPVWERDPWEPTEPIKGEAHTRLGAPEGNEQPDDTAGRAEPSLLAPTG</sequence>
<dbReference type="CDD" id="cd00338">
    <property type="entry name" value="Ser_Recombinase"/>
    <property type="match status" value="1"/>
</dbReference>
<dbReference type="InterPro" id="IPR038109">
    <property type="entry name" value="DNA_bind_recomb_sf"/>
</dbReference>
<comment type="caution">
    <text evidence="5">The sequence shown here is derived from an EMBL/GenBank/DDBJ whole genome shotgun (WGS) entry which is preliminary data.</text>
</comment>
<dbReference type="Pfam" id="PF07508">
    <property type="entry name" value="Recombinase"/>
    <property type="match status" value="1"/>
</dbReference>
<dbReference type="Gene3D" id="3.40.50.1390">
    <property type="entry name" value="Resolvase, N-terminal catalytic domain"/>
    <property type="match status" value="1"/>
</dbReference>
<evidence type="ECO:0000256" key="2">
    <source>
        <dbReference type="ARBA" id="ARBA00023172"/>
    </source>
</evidence>
<gene>
    <name evidence="5" type="ORF">RB636_15195</name>
</gene>
<proteinExistence type="predicted"/>
<accession>A0ABU7WUY9</accession>